<evidence type="ECO:0000313" key="3">
    <source>
        <dbReference type="EMBL" id="CAD8845682.1"/>
    </source>
</evidence>
<dbReference type="PANTHER" id="PTHR13544">
    <property type="entry name" value="SELENOPROTEIN T"/>
    <property type="match status" value="1"/>
</dbReference>
<accession>A0A7S1A8Y0</accession>
<dbReference type="InterPro" id="IPR011893">
    <property type="entry name" value="Selenoprotein_Rdx-typ"/>
</dbReference>
<organism evidence="3">
    <name type="scientific">Noctiluca scintillans</name>
    <name type="common">Sea sparkle</name>
    <name type="synonym">Red tide dinoflagellate</name>
    <dbReference type="NCBI Taxonomy" id="2966"/>
    <lineage>
        <taxon>Eukaryota</taxon>
        <taxon>Sar</taxon>
        <taxon>Alveolata</taxon>
        <taxon>Dinophyceae</taxon>
        <taxon>Noctilucales</taxon>
        <taxon>Noctilucaceae</taxon>
        <taxon>Noctiluca</taxon>
    </lineage>
</organism>
<dbReference type="EMBL" id="HBFQ01028441">
    <property type="protein sequence ID" value="CAD8845682.1"/>
    <property type="molecule type" value="Transcribed_RNA"/>
</dbReference>
<dbReference type="Pfam" id="PF10262">
    <property type="entry name" value="Rdx"/>
    <property type="match status" value="1"/>
</dbReference>
<evidence type="ECO:0000256" key="1">
    <source>
        <dbReference type="ARBA" id="ARBA00022729"/>
    </source>
</evidence>
<dbReference type="PANTHER" id="PTHR13544:SF0">
    <property type="entry name" value="THIOREDOXIN REDUCTASE-LIKE SELENOPROTEIN T"/>
    <property type="match status" value="1"/>
</dbReference>
<keyword evidence="2" id="KW-0676">Redox-active center</keyword>
<sequence length="99" mass="11002">MATYGFVFFMDSIFGALKTSPPALCVSMKDNKIGTLMFVWFAGNIVQTGLLSTGAFEIMHDGQLIWSSLKEKRLPNMEDLILAFEKTGVEFLPSSSTKR</sequence>
<dbReference type="GO" id="GO:0045454">
    <property type="term" value="P:cell redox homeostasis"/>
    <property type="evidence" value="ECO:0007669"/>
    <property type="project" value="TreeGrafter"/>
</dbReference>
<evidence type="ECO:0000256" key="2">
    <source>
        <dbReference type="ARBA" id="ARBA00023284"/>
    </source>
</evidence>
<keyword evidence="1" id="KW-0732">Signal</keyword>
<dbReference type="AlphaFoldDB" id="A0A7S1A8Y0"/>
<dbReference type="InterPro" id="IPR019389">
    <property type="entry name" value="Selenoprotein_T"/>
</dbReference>
<dbReference type="Gene3D" id="3.40.30.10">
    <property type="entry name" value="Glutaredoxin"/>
    <property type="match status" value="1"/>
</dbReference>
<dbReference type="SUPFAM" id="SSF52833">
    <property type="entry name" value="Thioredoxin-like"/>
    <property type="match status" value="1"/>
</dbReference>
<dbReference type="NCBIfam" id="TIGR02174">
    <property type="entry name" value="CXXU_selWTH"/>
    <property type="match status" value="1"/>
</dbReference>
<dbReference type="GO" id="GO:0005789">
    <property type="term" value="C:endoplasmic reticulum membrane"/>
    <property type="evidence" value="ECO:0007669"/>
    <property type="project" value="TreeGrafter"/>
</dbReference>
<protein>
    <recommendedName>
        <fullName evidence="4">Selenoprotein T</fullName>
    </recommendedName>
</protein>
<reference evidence="3" key="1">
    <citation type="submission" date="2021-01" db="EMBL/GenBank/DDBJ databases">
        <authorList>
            <person name="Corre E."/>
            <person name="Pelletier E."/>
            <person name="Niang G."/>
            <person name="Scheremetjew M."/>
            <person name="Finn R."/>
            <person name="Kale V."/>
            <person name="Holt S."/>
            <person name="Cochrane G."/>
            <person name="Meng A."/>
            <person name="Brown T."/>
            <person name="Cohen L."/>
        </authorList>
    </citation>
    <scope>NUCLEOTIDE SEQUENCE</scope>
</reference>
<gene>
    <name evidence="3" type="ORF">NSCI0253_LOCUS20032</name>
</gene>
<dbReference type="InterPro" id="IPR036249">
    <property type="entry name" value="Thioredoxin-like_sf"/>
</dbReference>
<evidence type="ECO:0008006" key="4">
    <source>
        <dbReference type="Google" id="ProtNLM"/>
    </source>
</evidence>
<name>A0A7S1A8Y0_NOCSC</name>
<dbReference type="GO" id="GO:0004791">
    <property type="term" value="F:thioredoxin-disulfide reductase (NADPH) activity"/>
    <property type="evidence" value="ECO:0007669"/>
    <property type="project" value="TreeGrafter"/>
</dbReference>
<proteinExistence type="predicted"/>